<dbReference type="Proteomes" id="UP000886998">
    <property type="component" value="Unassembled WGS sequence"/>
</dbReference>
<name>A0A8X6Y9U1_9ARAC</name>
<evidence type="ECO:0000313" key="1">
    <source>
        <dbReference type="EMBL" id="GFY68801.1"/>
    </source>
</evidence>
<dbReference type="AlphaFoldDB" id="A0A8X6Y9U1"/>
<evidence type="ECO:0000313" key="2">
    <source>
        <dbReference type="Proteomes" id="UP000886998"/>
    </source>
</evidence>
<proteinExistence type="predicted"/>
<gene>
    <name evidence="1" type="ORF">TNIN_199401</name>
</gene>
<organism evidence="1 2">
    <name type="scientific">Trichonephila inaurata madagascariensis</name>
    <dbReference type="NCBI Taxonomy" id="2747483"/>
    <lineage>
        <taxon>Eukaryota</taxon>
        <taxon>Metazoa</taxon>
        <taxon>Ecdysozoa</taxon>
        <taxon>Arthropoda</taxon>
        <taxon>Chelicerata</taxon>
        <taxon>Arachnida</taxon>
        <taxon>Araneae</taxon>
        <taxon>Araneomorphae</taxon>
        <taxon>Entelegynae</taxon>
        <taxon>Araneoidea</taxon>
        <taxon>Nephilidae</taxon>
        <taxon>Trichonephila</taxon>
        <taxon>Trichonephila inaurata</taxon>
    </lineage>
</organism>
<dbReference type="EMBL" id="BMAV01017267">
    <property type="protein sequence ID" value="GFY68801.1"/>
    <property type="molecule type" value="Genomic_DNA"/>
</dbReference>
<protein>
    <submittedName>
        <fullName evidence="1">Uncharacterized protein</fullName>
    </submittedName>
</protein>
<reference evidence="1" key="1">
    <citation type="submission" date="2020-08" db="EMBL/GenBank/DDBJ databases">
        <title>Multicomponent nature underlies the extraordinary mechanical properties of spider dragline silk.</title>
        <authorList>
            <person name="Kono N."/>
            <person name="Nakamura H."/>
            <person name="Mori M."/>
            <person name="Yoshida Y."/>
            <person name="Ohtoshi R."/>
            <person name="Malay A.D."/>
            <person name="Moran D.A.P."/>
            <person name="Tomita M."/>
            <person name="Numata K."/>
            <person name="Arakawa K."/>
        </authorList>
    </citation>
    <scope>NUCLEOTIDE SEQUENCE</scope>
</reference>
<comment type="caution">
    <text evidence="1">The sequence shown here is derived from an EMBL/GenBank/DDBJ whole genome shotgun (WGS) entry which is preliminary data.</text>
</comment>
<sequence>MQFALLFSGKSIKEKKKHFKSSLVPFVDLNQQKEKKRCSHPVDVAAHAKAHQNCNTKDIDAVLCLTFRCAWQLLNKLRNSGLLIKSSSHSKLTVRLVQLYNESTVFISKLFCG</sequence>
<accession>A0A8X6Y9U1</accession>
<keyword evidence="2" id="KW-1185">Reference proteome</keyword>